<feature type="repeat" description="TPR" evidence="4">
    <location>
        <begin position="129"/>
        <end position="162"/>
    </location>
</feature>
<evidence type="ECO:0000256" key="5">
    <source>
        <dbReference type="SAM" id="MobiDB-lite"/>
    </source>
</evidence>
<dbReference type="EMBL" id="CVRI01000056">
    <property type="protein sequence ID" value="CRL01798.1"/>
    <property type="molecule type" value="Genomic_DNA"/>
</dbReference>
<dbReference type="GO" id="GO:0010468">
    <property type="term" value="P:regulation of gene expression"/>
    <property type="evidence" value="ECO:0007669"/>
    <property type="project" value="TreeGrafter"/>
</dbReference>
<comment type="similarity">
    <text evidence="3">Belongs to the UTX family.</text>
</comment>
<evidence type="ECO:0000256" key="3">
    <source>
        <dbReference type="ARBA" id="ARBA00034483"/>
    </source>
</evidence>
<accession>A0A1J1IRT3</accession>
<feature type="region of interest" description="Disordered" evidence="5">
    <location>
        <begin position="74"/>
        <end position="96"/>
    </location>
</feature>
<dbReference type="OrthoDB" id="418911at2759"/>
<dbReference type="GO" id="GO:0044666">
    <property type="term" value="C:MLL3/4 complex"/>
    <property type="evidence" value="ECO:0007669"/>
    <property type="project" value="TreeGrafter"/>
</dbReference>
<dbReference type="InterPro" id="IPR011990">
    <property type="entry name" value="TPR-like_helical_dom_sf"/>
</dbReference>
<protein>
    <submittedName>
        <fullName evidence="6">CLUMA_CG015014, isoform A</fullName>
    </submittedName>
</protein>
<dbReference type="GO" id="GO:0031490">
    <property type="term" value="F:chromatin DNA binding"/>
    <property type="evidence" value="ECO:0007669"/>
    <property type="project" value="TreeGrafter"/>
</dbReference>
<dbReference type="GO" id="GO:0000978">
    <property type="term" value="F:RNA polymerase II cis-regulatory region sequence-specific DNA binding"/>
    <property type="evidence" value="ECO:0007669"/>
    <property type="project" value="TreeGrafter"/>
</dbReference>
<organism evidence="6 7">
    <name type="scientific">Clunio marinus</name>
    <dbReference type="NCBI Taxonomy" id="568069"/>
    <lineage>
        <taxon>Eukaryota</taxon>
        <taxon>Metazoa</taxon>
        <taxon>Ecdysozoa</taxon>
        <taxon>Arthropoda</taxon>
        <taxon>Hexapoda</taxon>
        <taxon>Insecta</taxon>
        <taxon>Pterygota</taxon>
        <taxon>Neoptera</taxon>
        <taxon>Endopterygota</taxon>
        <taxon>Diptera</taxon>
        <taxon>Nematocera</taxon>
        <taxon>Chironomoidea</taxon>
        <taxon>Chironomidae</taxon>
        <taxon>Clunio</taxon>
    </lineage>
</organism>
<dbReference type="SUPFAM" id="SSF48452">
    <property type="entry name" value="TPR-like"/>
    <property type="match status" value="1"/>
</dbReference>
<evidence type="ECO:0000256" key="2">
    <source>
        <dbReference type="ARBA" id="ARBA00023242"/>
    </source>
</evidence>
<dbReference type="GO" id="GO:0071558">
    <property type="term" value="F:histone H3K27me2/H3K27me3 demethylase activity"/>
    <property type="evidence" value="ECO:0007669"/>
    <property type="project" value="TreeGrafter"/>
</dbReference>
<dbReference type="PANTHER" id="PTHR14017:SF1">
    <property type="entry name" value="LD02225P"/>
    <property type="match status" value="1"/>
</dbReference>
<keyword evidence="4" id="KW-0802">TPR repeat</keyword>
<dbReference type="PROSITE" id="PS50005">
    <property type="entry name" value="TPR"/>
    <property type="match status" value="1"/>
</dbReference>
<dbReference type="STRING" id="568069.A0A1J1IRT3"/>
<proteinExistence type="inferred from homology"/>
<evidence type="ECO:0000256" key="1">
    <source>
        <dbReference type="ARBA" id="ARBA00004123"/>
    </source>
</evidence>
<keyword evidence="2" id="KW-0539">Nucleus</keyword>
<dbReference type="Gene3D" id="1.25.40.10">
    <property type="entry name" value="Tetratricopeptide repeat domain"/>
    <property type="match status" value="1"/>
</dbReference>
<comment type="subcellular location">
    <subcellularLocation>
        <location evidence="1">Nucleus</location>
    </subcellularLocation>
</comment>
<dbReference type="AlphaFoldDB" id="A0A1J1IRT3"/>
<evidence type="ECO:0000313" key="6">
    <source>
        <dbReference type="EMBL" id="CRL01798.1"/>
    </source>
</evidence>
<dbReference type="PANTHER" id="PTHR14017">
    <property type="entry name" value="LYSINE-SPECIFIC DEMETHYLASE"/>
    <property type="match status" value="1"/>
</dbReference>
<dbReference type="InterPro" id="IPR051630">
    <property type="entry name" value="Corepressor-Demethylase"/>
</dbReference>
<keyword evidence="7" id="KW-1185">Reference proteome</keyword>
<gene>
    <name evidence="6" type="ORF">CLUMA_CG015014</name>
</gene>
<dbReference type="Proteomes" id="UP000183832">
    <property type="component" value="Unassembled WGS sequence"/>
</dbReference>
<sequence>MIIENDESENLSSLDLTILQSLDSRQFGFIKLNAPENSKKKALVLKAIKYLEQMLIEAQSQKLLSELDKLNADEDGKQDSIPMEVDEDNQKESLHTTQEIDKMKDIEEKCSEDSAKKVDLDEKTIDIDPKTYCKLGHFHLLLEDYAKALSAYQKYRSLRNDHWKDTPFLYGLGIVYQHFNSLRW</sequence>
<dbReference type="InterPro" id="IPR019734">
    <property type="entry name" value="TPR_rpt"/>
</dbReference>
<reference evidence="6 7" key="1">
    <citation type="submission" date="2015-04" db="EMBL/GenBank/DDBJ databases">
        <authorList>
            <person name="Syromyatnikov M.Y."/>
            <person name="Popov V.N."/>
        </authorList>
    </citation>
    <scope>NUCLEOTIDE SEQUENCE [LARGE SCALE GENOMIC DNA]</scope>
</reference>
<evidence type="ECO:0000256" key="4">
    <source>
        <dbReference type="PROSITE-ProRule" id="PRU00339"/>
    </source>
</evidence>
<name>A0A1J1IRT3_9DIPT</name>
<evidence type="ECO:0000313" key="7">
    <source>
        <dbReference type="Proteomes" id="UP000183832"/>
    </source>
</evidence>